<evidence type="ECO:0000313" key="2">
    <source>
        <dbReference type="EMBL" id="JAS53732.1"/>
    </source>
</evidence>
<evidence type="ECO:0000313" key="1">
    <source>
        <dbReference type="EMBL" id="JAS49548.1"/>
    </source>
</evidence>
<proteinExistence type="predicted"/>
<dbReference type="EMBL" id="GECZ01020221">
    <property type="protein sequence ID" value="JAS49548.1"/>
    <property type="molecule type" value="Transcribed_RNA"/>
</dbReference>
<dbReference type="AlphaFoldDB" id="A0A1B6FH66"/>
<accession>A0A1B6FH66</accession>
<gene>
    <name evidence="2" type="ORF">g.9907</name>
    <name evidence="1" type="ORF">g.9908</name>
</gene>
<protein>
    <submittedName>
        <fullName evidence="1">Uncharacterized protein</fullName>
    </submittedName>
</protein>
<dbReference type="SUPFAM" id="SSF55961">
    <property type="entry name" value="Bet v1-like"/>
    <property type="match status" value="1"/>
</dbReference>
<dbReference type="EMBL" id="GECZ01016037">
    <property type="protein sequence ID" value="JAS53732.1"/>
    <property type="molecule type" value="Transcribed_RNA"/>
</dbReference>
<reference evidence="1" key="1">
    <citation type="submission" date="2015-11" db="EMBL/GenBank/DDBJ databases">
        <title>De novo transcriptome assembly of four potential Pierce s Disease insect vectors from Arizona vineyards.</title>
        <authorList>
            <person name="Tassone E.E."/>
        </authorList>
    </citation>
    <scope>NUCLEOTIDE SEQUENCE</scope>
</reference>
<name>A0A1B6FH66_9HEMI</name>
<sequence length="180" mass="21319">MQTIWCKKRVILWCVLGFVLWLLLHKAQYNVRFEAVVKKSEAIEVWEYVADFSNLKRLNPTIKEFSIEAESGNYDHWKYTVHYTEFLSHLPSIENYAVAHYQVKPLSKTSYIIQSTHRTCLYTSFACVDSVSSFTFEQQGDSTLCMEDVTYECPVIFSKFCEKEVWYQRREIMKNLQSAF</sequence>
<organism evidence="1">
    <name type="scientific">Cuerna arida</name>
    <dbReference type="NCBI Taxonomy" id="1464854"/>
    <lineage>
        <taxon>Eukaryota</taxon>
        <taxon>Metazoa</taxon>
        <taxon>Ecdysozoa</taxon>
        <taxon>Arthropoda</taxon>
        <taxon>Hexapoda</taxon>
        <taxon>Insecta</taxon>
        <taxon>Pterygota</taxon>
        <taxon>Neoptera</taxon>
        <taxon>Paraneoptera</taxon>
        <taxon>Hemiptera</taxon>
        <taxon>Auchenorrhyncha</taxon>
        <taxon>Membracoidea</taxon>
        <taxon>Cicadellidae</taxon>
        <taxon>Cicadellinae</taxon>
        <taxon>Proconiini</taxon>
        <taxon>Cuerna</taxon>
    </lineage>
</organism>